<dbReference type="EMBL" id="JACGWM010000009">
    <property type="protein sequence ID" value="KAL0352024.1"/>
    <property type="molecule type" value="Genomic_DNA"/>
</dbReference>
<dbReference type="PROSITE" id="PS00138">
    <property type="entry name" value="SUBTILASE_SER"/>
    <property type="match status" value="1"/>
</dbReference>
<keyword evidence="11" id="KW-0732">Signal</keyword>
<dbReference type="InterPro" id="IPR023828">
    <property type="entry name" value="Peptidase_S8_Ser-AS"/>
</dbReference>
<keyword evidence="18" id="KW-0472">Membrane</keyword>
<dbReference type="Gene3D" id="2.60.40.2310">
    <property type="match status" value="1"/>
</dbReference>
<dbReference type="InterPro" id="IPR000719">
    <property type="entry name" value="Prot_kinase_dom"/>
</dbReference>
<keyword evidence="17" id="KW-1133">Transmembrane helix</keyword>
<dbReference type="PROSITE" id="PS00137">
    <property type="entry name" value="SUBTILASE_HIS"/>
    <property type="match status" value="1"/>
</dbReference>
<dbReference type="InterPro" id="IPR022398">
    <property type="entry name" value="Peptidase_S8_His-AS"/>
</dbReference>
<evidence type="ECO:0000256" key="14">
    <source>
        <dbReference type="ARBA" id="ARBA00022801"/>
    </source>
</evidence>
<dbReference type="GO" id="GO:0016020">
    <property type="term" value="C:membrane"/>
    <property type="evidence" value="ECO:0007669"/>
    <property type="project" value="UniProtKB-SubCell"/>
</dbReference>
<keyword evidence="9" id="KW-0808">Transferase</keyword>
<evidence type="ECO:0000256" key="1">
    <source>
        <dbReference type="ARBA" id="ARBA00004167"/>
    </source>
</evidence>
<dbReference type="PROSITE" id="PS51892">
    <property type="entry name" value="SUBTILASE"/>
    <property type="match status" value="1"/>
</dbReference>
<evidence type="ECO:0000256" key="3">
    <source>
        <dbReference type="ARBA" id="ARBA00011073"/>
    </source>
</evidence>
<dbReference type="InterPro" id="IPR036852">
    <property type="entry name" value="Peptidase_S8/S53_dom_sf"/>
</dbReference>
<organism evidence="27">
    <name type="scientific">Sesamum calycinum</name>
    <dbReference type="NCBI Taxonomy" id="2727403"/>
    <lineage>
        <taxon>Eukaryota</taxon>
        <taxon>Viridiplantae</taxon>
        <taxon>Streptophyta</taxon>
        <taxon>Embryophyta</taxon>
        <taxon>Tracheophyta</taxon>
        <taxon>Spermatophyta</taxon>
        <taxon>Magnoliopsida</taxon>
        <taxon>eudicotyledons</taxon>
        <taxon>Gunneridae</taxon>
        <taxon>Pentapetalae</taxon>
        <taxon>asterids</taxon>
        <taxon>lamiids</taxon>
        <taxon>Lamiales</taxon>
        <taxon>Pedaliaceae</taxon>
        <taxon>Sesamum</taxon>
    </lineage>
</organism>
<dbReference type="PROSITE" id="PS00107">
    <property type="entry name" value="PROTEIN_KINASE_ATP"/>
    <property type="match status" value="1"/>
</dbReference>
<feature type="domain" description="Protein kinase" evidence="26">
    <location>
        <begin position="27"/>
        <end position="285"/>
    </location>
</feature>
<dbReference type="InterPro" id="IPR017441">
    <property type="entry name" value="Protein_kinase_ATP_BS"/>
</dbReference>
<feature type="active site" description="Charge relay system" evidence="22 23">
    <location>
        <position position="714"/>
    </location>
</feature>
<dbReference type="GO" id="GO:0004252">
    <property type="term" value="F:serine-type endopeptidase activity"/>
    <property type="evidence" value="ECO:0007669"/>
    <property type="project" value="UniProtKB-UniRule"/>
</dbReference>
<dbReference type="Pfam" id="PF00082">
    <property type="entry name" value="Peptidase_S8"/>
    <property type="match status" value="1"/>
</dbReference>
<keyword evidence="16 24" id="KW-0067">ATP-binding</keyword>
<dbReference type="PANTHER" id="PTHR47984">
    <property type="entry name" value="OS01G0323000 PROTEIN"/>
    <property type="match status" value="1"/>
</dbReference>
<keyword evidence="12 24" id="KW-0547">Nucleotide-binding</keyword>
<dbReference type="FunFam" id="1.10.510.10:FF:000035">
    <property type="entry name" value="Putative receptor-like serine/threonine-protein kinase"/>
    <property type="match status" value="1"/>
</dbReference>
<evidence type="ECO:0000256" key="21">
    <source>
        <dbReference type="ARBA" id="ARBA00048679"/>
    </source>
</evidence>
<keyword evidence="7" id="KW-0597">Phosphoprotein</keyword>
<keyword evidence="15 23" id="KW-0720">Serine protease</keyword>
<proteinExistence type="inferred from homology"/>
<evidence type="ECO:0000256" key="13">
    <source>
        <dbReference type="ARBA" id="ARBA00022777"/>
    </source>
</evidence>
<keyword evidence="6" id="KW-0723">Serine/threonine-protein kinase</keyword>
<reference evidence="27" key="2">
    <citation type="journal article" date="2024" name="Plant">
        <title>Genomic evolution and insights into agronomic trait innovations of Sesamum species.</title>
        <authorList>
            <person name="Miao H."/>
            <person name="Wang L."/>
            <person name="Qu L."/>
            <person name="Liu H."/>
            <person name="Sun Y."/>
            <person name="Le M."/>
            <person name="Wang Q."/>
            <person name="Wei S."/>
            <person name="Zheng Y."/>
            <person name="Lin W."/>
            <person name="Duan Y."/>
            <person name="Cao H."/>
            <person name="Xiong S."/>
            <person name="Wang X."/>
            <person name="Wei L."/>
            <person name="Li C."/>
            <person name="Ma Q."/>
            <person name="Ju M."/>
            <person name="Zhao R."/>
            <person name="Li G."/>
            <person name="Mu C."/>
            <person name="Tian Q."/>
            <person name="Mei H."/>
            <person name="Zhang T."/>
            <person name="Gao T."/>
            <person name="Zhang H."/>
        </authorList>
    </citation>
    <scope>NUCLEOTIDE SEQUENCE</scope>
    <source>
        <strain evidence="27">KEN8</strain>
    </source>
</reference>
<evidence type="ECO:0000256" key="9">
    <source>
        <dbReference type="ARBA" id="ARBA00022679"/>
    </source>
</evidence>
<dbReference type="FunFam" id="3.40.50.200:FF:000006">
    <property type="entry name" value="Subtilisin-like protease SBT1.5"/>
    <property type="match status" value="1"/>
</dbReference>
<dbReference type="GO" id="GO:0005524">
    <property type="term" value="F:ATP binding"/>
    <property type="evidence" value="ECO:0007669"/>
    <property type="project" value="UniProtKB-UniRule"/>
</dbReference>
<dbReference type="CDD" id="cd14066">
    <property type="entry name" value="STKc_IRAK"/>
    <property type="match status" value="1"/>
</dbReference>
<evidence type="ECO:0000256" key="2">
    <source>
        <dbReference type="ARBA" id="ARBA00004613"/>
    </source>
</evidence>
<evidence type="ECO:0000256" key="22">
    <source>
        <dbReference type="PIRSR" id="PIRSR615500-1"/>
    </source>
</evidence>
<evidence type="ECO:0000259" key="26">
    <source>
        <dbReference type="PROSITE" id="PS50011"/>
    </source>
</evidence>
<keyword evidence="19" id="KW-0325">Glycoprotein</keyword>
<comment type="caution">
    <text evidence="27">The sequence shown here is derived from an EMBL/GenBank/DDBJ whole genome shotgun (WGS) entry which is preliminary data.</text>
</comment>
<feature type="active site" description="Charge relay system" evidence="22 23">
    <location>
        <position position="1061"/>
    </location>
</feature>
<evidence type="ECO:0000256" key="25">
    <source>
        <dbReference type="SAM" id="MobiDB-lite"/>
    </source>
</evidence>
<keyword evidence="8 23" id="KW-0645">Protease</keyword>
<evidence type="ECO:0000256" key="24">
    <source>
        <dbReference type="PROSITE-ProRule" id="PRU10141"/>
    </source>
</evidence>
<feature type="binding site" evidence="24">
    <location>
        <position position="55"/>
    </location>
    <ligand>
        <name>ATP</name>
        <dbReference type="ChEBI" id="CHEBI:30616"/>
    </ligand>
</feature>
<sequence length="1283" mass="141142">MPGPEVSHLGWGHWYTLRELEESTNGFADENVIGEGGYGIVYRGVLEDNTNVAVKNLLNNRGQAEREFKVEVEAIGRVRHKNLVRLLGYCAEGAHRMLVYEYVNNGNLEQWLHGDVGPYSPLTWEIRMNIILGTAKGLTYLHECLEPKVVHRDIKSSNILLDKQWNAKVSDFGLAKLIGSERSYITTRVMGTFGYVAPEYASTGMLNERSDVYSFGILIMEIITGRNPVDYSRPPGEVNLVDWLKTMVSNRNSEGVLDPKLHEKPSSRALKRTLLVALRCVDPNAQKRPKMGHVVHMLEADDFPFRDERRGGREHGRSHRDSMKDRVVEKRITEPGDSSGYESSVQTDRSLLRKQETDEERSRTLSSVQGYPSSARRPSRHEVLVAKESFITCFVIVGLTWSEVVANTWVDEVTCVEISLASWDVIGMRCPGSPVSGLVGLGGLGTVSPLASARNVPSTTYRAWVLPAVFTAFSLFSVLLDVFIVTHVFNSIFPQTAYLMRAKNAWVQCSWTIVQTWIEVNANFEGWTRVTWAVWTCLVKQWVETSLASWDVMGVGCPGPSGKKMEQLQLFSLILLLPLCLLADHHVLEASTERSTYIVHMDKSFMPKAFSTHHYWYSSMLRSVISVAQTSLDRDNLEPKLVYTYDNAFHGFSAVMSKPELEALKKSPGFLSAYVDGVVIPDTTHTYKFLSLNTATGLWPASQYGKDVIIGVIDGGVWPESLSFKDDGMTEIPARWRGICQEGEEFNSSLCNKKLIGARYFNEGVRAGNPGVTITMNSARDDDGHGTHVASTAAGNYVDGVSFFGYAPGTARGVAPRARVAAYKVLWNEGSYESDALAGIDQAVADGVDILSISLSYRRTDLYENPIAIAGFGAREKGILVSVSAGNRGPNFATLLEGIPWAFVVASGTVDRWFTGRLTLGNGKTITGWTMFPARALIKCRCSRHHSEDTSILRSTSFRYPGVVITPSEAPEVIDYASNSDTPTATIDFQQTVLGTEPRAAPALSGSSSRGPGRSYPGILKPDIMGPGVLILAAYSPLSFGPGIGNNIILSSDYNLLSGTSMACPHISGIAALLKAAHPEWSPAAIQSAMMTTANTLDNTKQPIKDMAFDYRVATPLGIGAGQVDPNRSLDPGLIYDATVQDYVNLVCSMNFTPEQTRTIIRSSYNCSTPSSDLNYPSFIALYEVQETRTTLTRKFKRTLTNVGDGAATYKVEVKEPNGSTITVSPQTLVFGKKYEKQSYSLTIRYSSNSEFVITDGSITWIEDNGKHSVRSPIVVSPGVNDD</sequence>
<dbReference type="PANTHER" id="PTHR47984:SF10">
    <property type="entry name" value="PROTEIN KINASE SUPERFAMILY PROTEIN"/>
    <property type="match status" value="1"/>
</dbReference>
<dbReference type="PRINTS" id="PR00723">
    <property type="entry name" value="SUBTILISIN"/>
</dbReference>
<feature type="compositionally biased region" description="Polar residues" evidence="25">
    <location>
        <begin position="340"/>
        <end position="349"/>
    </location>
</feature>
<accession>A0AAW2P7M3</accession>
<dbReference type="InterPro" id="IPR000209">
    <property type="entry name" value="Peptidase_S8/S53_dom"/>
</dbReference>
<evidence type="ECO:0000256" key="4">
    <source>
        <dbReference type="ARBA" id="ARBA00012513"/>
    </source>
</evidence>
<evidence type="ECO:0000256" key="16">
    <source>
        <dbReference type="ARBA" id="ARBA00022840"/>
    </source>
</evidence>
<evidence type="ECO:0000313" key="27">
    <source>
        <dbReference type="EMBL" id="KAL0352024.1"/>
    </source>
</evidence>
<name>A0AAW2P7M3_9LAMI</name>
<evidence type="ECO:0000256" key="23">
    <source>
        <dbReference type="PROSITE-ProRule" id="PRU01240"/>
    </source>
</evidence>
<dbReference type="InterPro" id="IPR041469">
    <property type="entry name" value="Subtilisin-like_FN3"/>
</dbReference>
<dbReference type="EC" id="2.7.11.1" evidence="4"/>
<dbReference type="InterPro" id="IPR008271">
    <property type="entry name" value="Ser/Thr_kinase_AS"/>
</dbReference>
<dbReference type="Gene3D" id="3.40.50.200">
    <property type="entry name" value="Peptidase S8/S53 domain"/>
    <property type="match status" value="2"/>
</dbReference>
<dbReference type="SUPFAM" id="SSF52743">
    <property type="entry name" value="Subtilisin-like"/>
    <property type="match status" value="1"/>
</dbReference>
<dbReference type="Gene3D" id="1.10.510.10">
    <property type="entry name" value="Transferase(Phosphotransferase) domain 1"/>
    <property type="match status" value="1"/>
</dbReference>
<dbReference type="InterPro" id="IPR037045">
    <property type="entry name" value="S8pro/Inhibitor_I9_sf"/>
</dbReference>
<dbReference type="GO" id="GO:0004674">
    <property type="term" value="F:protein serine/threonine kinase activity"/>
    <property type="evidence" value="ECO:0007669"/>
    <property type="project" value="UniProtKB-KW"/>
</dbReference>
<dbReference type="CDD" id="cd04852">
    <property type="entry name" value="Peptidases_S8_3"/>
    <property type="match status" value="1"/>
</dbReference>
<gene>
    <name evidence="27" type="ORF">Scaly_1591100</name>
</gene>
<dbReference type="Pfam" id="PF07714">
    <property type="entry name" value="PK_Tyr_Ser-Thr"/>
    <property type="match status" value="1"/>
</dbReference>
<evidence type="ECO:0000256" key="6">
    <source>
        <dbReference type="ARBA" id="ARBA00022527"/>
    </source>
</evidence>
<dbReference type="InterPro" id="IPR015500">
    <property type="entry name" value="Peptidase_S8_subtilisin-rel"/>
</dbReference>
<dbReference type="PROSITE" id="PS00108">
    <property type="entry name" value="PROTEIN_KINASE_ST"/>
    <property type="match status" value="1"/>
</dbReference>
<evidence type="ECO:0000256" key="19">
    <source>
        <dbReference type="ARBA" id="ARBA00023180"/>
    </source>
</evidence>
<dbReference type="InterPro" id="IPR052232">
    <property type="entry name" value="RLK_Ser/Thr-Kinase"/>
</dbReference>
<evidence type="ECO:0000256" key="8">
    <source>
        <dbReference type="ARBA" id="ARBA00022670"/>
    </source>
</evidence>
<dbReference type="InterPro" id="IPR011009">
    <property type="entry name" value="Kinase-like_dom_sf"/>
</dbReference>
<dbReference type="Pfam" id="PF17766">
    <property type="entry name" value="fn3_6"/>
    <property type="match status" value="1"/>
</dbReference>
<dbReference type="InterPro" id="IPR001245">
    <property type="entry name" value="Ser-Thr/Tyr_kinase_cat_dom"/>
</dbReference>
<evidence type="ECO:0000256" key="18">
    <source>
        <dbReference type="ARBA" id="ARBA00023136"/>
    </source>
</evidence>
<evidence type="ECO:0000256" key="17">
    <source>
        <dbReference type="ARBA" id="ARBA00022989"/>
    </source>
</evidence>
<evidence type="ECO:0000256" key="11">
    <source>
        <dbReference type="ARBA" id="ARBA00022729"/>
    </source>
</evidence>
<keyword evidence="10" id="KW-0812">Transmembrane</keyword>
<feature type="active site" description="Charge relay system" evidence="22 23">
    <location>
        <position position="785"/>
    </location>
</feature>
<keyword evidence="13" id="KW-0418">Kinase</keyword>
<dbReference type="SUPFAM" id="SSF56112">
    <property type="entry name" value="Protein kinase-like (PK-like)"/>
    <property type="match status" value="1"/>
</dbReference>
<keyword evidence="5" id="KW-0964">Secreted</keyword>
<dbReference type="InterPro" id="IPR034197">
    <property type="entry name" value="Peptidases_S8_3"/>
</dbReference>
<dbReference type="FunFam" id="3.30.70.80:FF:000003">
    <property type="entry name" value="Subtilisin-like protease SBT1.9"/>
    <property type="match status" value="1"/>
</dbReference>
<protein>
    <recommendedName>
        <fullName evidence="4">non-specific serine/threonine protein kinase</fullName>
        <ecNumber evidence="4">2.7.11.1</ecNumber>
    </recommendedName>
</protein>
<reference evidence="27" key="1">
    <citation type="submission" date="2020-06" db="EMBL/GenBank/DDBJ databases">
        <authorList>
            <person name="Li T."/>
            <person name="Hu X."/>
            <person name="Zhang T."/>
            <person name="Song X."/>
            <person name="Zhang H."/>
            <person name="Dai N."/>
            <person name="Sheng W."/>
            <person name="Hou X."/>
            <person name="Wei L."/>
        </authorList>
    </citation>
    <scope>NUCLEOTIDE SEQUENCE</scope>
    <source>
        <strain evidence="27">KEN8</strain>
        <tissue evidence="27">Leaf</tissue>
    </source>
</reference>
<dbReference type="Pfam" id="PF05922">
    <property type="entry name" value="Inhibitor_I9"/>
    <property type="match status" value="1"/>
</dbReference>
<evidence type="ECO:0000256" key="20">
    <source>
        <dbReference type="ARBA" id="ARBA00047899"/>
    </source>
</evidence>
<feature type="compositionally biased region" description="Basic and acidic residues" evidence="25">
    <location>
        <begin position="350"/>
        <end position="363"/>
    </location>
</feature>
<dbReference type="Gene3D" id="3.30.70.80">
    <property type="entry name" value="Peptidase S8 propeptide/proteinase inhibitor I9"/>
    <property type="match status" value="1"/>
</dbReference>
<dbReference type="FunFam" id="3.30.200.20:FF:000173">
    <property type="entry name" value="Probable serine/threonine-protein kinase At1g01540"/>
    <property type="match status" value="1"/>
</dbReference>
<dbReference type="Gene3D" id="3.50.30.30">
    <property type="match status" value="2"/>
</dbReference>
<comment type="catalytic activity">
    <reaction evidence="20">
        <text>L-threonyl-[protein] + ATP = O-phospho-L-threonyl-[protein] + ADP + H(+)</text>
        <dbReference type="Rhea" id="RHEA:46608"/>
        <dbReference type="Rhea" id="RHEA-COMP:11060"/>
        <dbReference type="Rhea" id="RHEA-COMP:11605"/>
        <dbReference type="ChEBI" id="CHEBI:15378"/>
        <dbReference type="ChEBI" id="CHEBI:30013"/>
        <dbReference type="ChEBI" id="CHEBI:30616"/>
        <dbReference type="ChEBI" id="CHEBI:61977"/>
        <dbReference type="ChEBI" id="CHEBI:456216"/>
        <dbReference type="EC" id="2.7.11.1"/>
    </reaction>
</comment>
<keyword evidence="14 23" id="KW-0378">Hydrolase</keyword>
<dbReference type="InterPro" id="IPR010259">
    <property type="entry name" value="S8pro/Inhibitor_I9"/>
</dbReference>
<comment type="subcellular location">
    <subcellularLocation>
        <location evidence="1">Membrane</location>
        <topology evidence="1">Single-pass membrane protein</topology>
    </subcellularLocation>
    <subcellularLocation>
        <location evidence="2">Secreted</location>
    </subcellularLocation>
</comment>
<dbReference type="PROSITE" id="PS50011">
    <property type="entry name" value="PROTEIN_KINASE_DOM"/>
    <property type="match status" value="1"/>
</dbReference>
<dbReference type="SMART" id="SM00220">
    <property type="entry name" value="S_TKc"/>
    <property type="match status" value="1"/>
</dbReference>
<comment type="catalytic activity">
    <reaction evidence="21">
        <text>L-seryl-[protein] + ATP = O-phospho-L-seryl-[protein] + ADP + H(+)</text>
        <dbReference type="Rhea" id="RHEA:17989"/>
        <dbReference type="Rhea" id="RHEA-COMP:9863"/>
        <dbReference type="Rhea" id="RHEA-COMP:11604"/>
        <dbReference type="ChEBI" id="CHEBI:15378"/>
        <dbReference type="ChEBI" id="CHEBI:29999"/>
        <dbReference type="ChEBI" id="CHEBI:30616"/>
        <dbReference type="ChEBI" id="CHEBI:83421"/>
        <dbReference type="ChEBI" id="CHEBI:456216"/>
        <dbReference type="EC" id="2.7.11.1"/>
    </reaction>
</comment>
<dbReference type="GO" id="GO:0005576">
    <property type="term" value="C:extracellular region"/>
    <property type="evidence" value="ECO:0007669"/>
    <property type="project" value="UniProtKB-SubCell"/>
</dbReference>
<evidence type="ECO:0000256" key="7">
    <source>
        <dbReference type="ARBA" id="ARBA00022553"/>
    </source>
</evidence>
<evidence type="ECO:0000256" key="15">
    <source>
        <dbReference type="ARBA" id="ARBA00022825"/>
    </source>
</evidence>
<evidence type="ECO:0000256" key="10">
    <source>
        <dbReference type="ARBA" id="ARBA00022692"/>
    </source>
</evidence>
<evidence type="ECO:0000256" key="12">
    <source>
        <dbReference type="ARBA" id="ARBA00022741"/>
    </source>
</evidence>
<comment type="similarity">
    <text evidence="3 23">Belongs to the peptidase S8 family.</text>
</comment>
<dbReference type="Gene3D" id="3.30.200.20">
    <property type="entry name" value="Phosphorylase Kinase, domain 1"/>
    <property type="match status" value="1"/>
</dbReference>
<evidence type="ECO:0000256" key="5">
    <source>
        <dbReference type="ARBA" id="ARBA00022525"/>
    </source>
</evidence>
<feature type="compositionally biased region" description="Basic and acidic residues" evidence="25">
    <location>
        <begin position="306"/>
        <end position="334"/>
    </location>
</feature>
<feature type="region of interest" description="Disordered" evidence="25">
    <location>
        <begin position="306"/>
        <end position="375"/>
    </location>
</feature>
<dbReference type="GO" id="GO:0006508">
    <property type="term" value="P:proteolysis"/>
    <property type="evidence" value="ECO:0007669"/>
    <property type="project" value="UniProtKB-KW"/>
</dbReference>